<dbReference type="Proteomes" id="UP000060602">
    <property type="component" value="Chromosome"/>
</dbReference>
<gene>
    <name evidence="1" type="ORF">AL504_09570</name>
</gene>
<accession>A0A0X8NXS5</accession>
<reference evidence="2" key="1">
    <citation type="submission" date="2015-12" db="EMBL/GenBank/DDBJ databases">
        <title>FDA dAtabase for Regulatory Grade micrObial Sequences (FDA-ARGOS): Supporting development and validation of Infectious Disease Dx tests.</title>
        <authorList>
            <person name="Case J."/>
            <person name="Tallon L."/>
            <person name="Sadzewicz L."/>
            <person name="Sengamalay N."/>
            <person name="Ott S."/>
            <person name="Godinez A."/>
            <person name="Nagaraj S."/>
            <person name="Nadendla S."/>
            <person name="Sichtig H."/>
        </authorList>
    </citation>
    <scope>NUCLEOTIDE SEQUENCE [LARGE SCALE GENOMIC DNA]</scope>
    <source>
        <strain evidence="2">FDAARGOS_147</strain>
    </source>
</reference>
<dbReference type="RefSeq" id="WP_061071929.1">
    <property type="nucleotide sequence ID" value="NZ_CP014060.2"/>
</dbReference>
<dbReference type="EMBL" id="CP014060">
    <property type="protein sequence ID" value="AMG36255.1"/>
    <property type="molecule type" value="Genomic_DNA"/>
</dbReference>
<sequence>MPLHLVPDAPKPAETEKDRIRKRIKALPKPQDMIQCPRCGGREVIETRIGVFETARTWKGGTKALLCALCFMRGERVVLK</sequence>
<dbReference type="AlphaFoldDB" id="A0A0X8NXS5"/>
<proteinExistence type="predicted"/>
<evidence type="ECO:0000313" key="1">
    <source>
        <dbReference type="EMBL" id="AMG36255.1"/>
    </source>
</evidence>
<evidence type="ECO:0000313" key="2">
    <source>
        <dbReference type="Proteomes" id="UP000060602"/>
    </source>
</evidence>
<name>A0A0X8NXS5_ALCXX</name>
<organism evidence="1 2">
    <name type="scientific">Alcaligenes xylosoxydans xylosoxydans</name>
    <name type="common">Achromobacter xylosoxidans</name>
    <dbReference type="NCBI Taxonomy" id="85698"/>
    <lineage>
        <taxon>Bacteria</taxon>
        <taxon>Pseudomonadati</taxon>
        <taxon>Pseudomonadota</taxon>
        <taxon>Betaproteobacteria</taxon>
        <taxon>Burkholderiales</taxon>
        <taxon>Alcaligenaceae</taxon>
        <taxon>Achromobacter</taxon>
    </lineage>
</organism>
<protein>
    <submittedName>
        <fullName evidence="1">Uncharacterized protein</fullName>
    </submittedName>
</protein>